<dbReference type="Gene3D" id="2.60.120.640">
    <property type="entry name" value="gp9"/>
    <property type="match status" value="1"/>
</dbReference>
<organism evidence="1">
    <name type="scientific">marine metagenome</name>
    <dbReference type="NCBI Taxonomy" id="408172"/>
    <lineage>
        <taxon>unclassified sequences</taxon>
        <taxon>metagenomes</taxon>
        <taxon>ecological metagenomes</taxon>
    </lineage>
</organism>
<proteinExistence type="predicted"/>
<dbReference type="EMBL" id="UINC01138872">
    <property type="protein sequence ID" value="SVD25080.1"/>
    <property type="molecule type" value="Genomic_DNA"/>
</dbReference>
<protein>
    <submittedName>
        <fullName evidence="1">Uncharacterized protein</fullName>
    </submittedName>
</protein>
<dbReference type="AlphaFoldDB" id="A0A382TSQ1"/>
<dbReference type="InterPro" id="IPR036240">
    <property type="entry name" value="Gp9-like_sf"/>
</dbReference>
<evidence type="ECO:0000313" key="1">
    <source>
        <dbReference type="EMBL" id="SVD25080.1"/>
    </source>
</evidence>
<gene>
    <name evidence="1" type="ORF">METZ01_LOCUS377934</name>
</gene>
<accession>A0A382TSQ1</accession>
<reference evidence="1" key="1">
    <citation type="submission" date="2018-05" db="EMBL/GenBank/DDBJ databases">
        <authorList>
            <person name="Lanie J.A."/>
            <person name="Ng W.-L."/>
            <person name="Kazmierczak K.M."/>
            <person name="Andrzejewski T.M."/>
            <person name="Davidsen T.M."/>
            <person name="Wayne K.J."/>
            <person name="Tettelin H."/>
            <person name="Glass J.I."/>
            <person name="Rusch D."/>
            <person name="Podicherti R."/>
            <person name="Tsui H.-C.T."/>
            <person name="Winkler M.E."/>
        </authorList>
    </citation>
    <scope>NUCLEOTIDE SEQUENCE</scope>
</reference>
<name>A0A382TSQ1_9ZZZZ</name>
<sequence length="224" mass="22334">HIAIDQITNALMADDAIDSAEIADGAVDFVHIQDVAANSILGRNASSSGVLSEVALATTQILIGDGTGFTAAAISGNATMTNAGVLSIAAAAITGQSELAATTAVADMYLVYDASATALKKISARTLGQTWTAATGNVTAVTGDNYLCDSSGGAFAVTLPSSPVIGNMVRIVDGKGAAATNNITVGRGGENIQGAASDLVIATNRAAIGLVFYNSANGWVLVEN</sequence>
<feature type="non-terminal residue" evidence="1">
    <location>
        <position position="1"/>
    </location>
</feature>
<dbReference type="InterPro" id="IPR027411">
    <property type="entry name" value="Gp9/Gp10_mid_dom_sf"/>
</dbReference>
<dbReference type="SUPFAM" id="SSF50017">
    <property type="entry name" value="gp9"/>
    <property type="match status" value="1"/>
</dbReference>